<feature type="coiled-coil region" evidence="1">
    <location>
        <begin position="38"/>
        <end position="107"/>
    </location>
</feature>
<dbReference type="AlphaFoldDB" id="A0A8C0J4I8"/>
<evidence type="ECO:0000256" key="1">
    <source>
        <dbReference type="SAM" id="Coils"/>
    </source>
</evidence>
<gene>
    <name evidence="2" type="primary">CCDC122</name>
</gene>
<protein>
    <submittedName>
        <fullName evidence="2">Coiled-coil domain containing 122</fullName>
    </submittedName>
</protein>
<dbReference type="OMA" id="FMTELYE"/>
<proteinExistence type="predicted"/>
<reference evidence="2" key="1">
    <citation type="submission" date="2025-08" db="UniProtKB">
        <authorList>
            <consortium name="Ensembl"/>
        </authorList>
    </citation>
    <scope>IDENTIFICATION</scope>
</reference>
<name>A0A8C0J4I8_CHEAB</name>
<dbReference type="GeneTree" id="ENSGT00390000005130"/>
<evidence type="ECO:0000313" key="3">
    <source>
        <dbReference type="Proteomes" id="UP000694404"/>
    </source>
</evidence>
<feature type="coiled-coil region" evidence="1">
    <location>
        <begin position="149"/>
        <end position="258"/>
    </location>
</feature>
<keyword evidence="3" id="KW-1185">Reference proteome</keyword>
<keyword evidence="1" id="KW-0175">Coiled coil</keyword>
<accession>A0A8C0J4I8</accession>
<sequence>LSGDTKQKAGSIIPCKCKQTFEVVKQVAEQQHSQASEIEKSKIVLSQLQAELQEIEKQMESTLLETKATERQIYQQDDDIETTKYHCESLESQVRSLYAEKIKLKLDTETAQEEFEMMLARNGAYHEKIMAHKERYWEAESKMPVMLELAKKRDMVKELKTKKEELMNDLQNSEGQVIKQVQEEITHLIEEVTIVKESINEKKKLLEEEKKVHAKLRKEIEVQNKRCDAILKRLHCQLNKLQSNRRQWHWNIQQMEKKAAELRKLLSGHWQTQPSVPFPRVTPAE</sequence>
<organism evidence="2 3">
    <name type="scientific">Chelonoidis abingdonii</name>
    <name type="common">Abingdon island giant tortoise</name>
    <name type="synonym">Testudo abingdonii</name>
    <dbReference type="NCBI Taxonomy" id="106734"/>
    <lineage>
        <taxon>Eukaryota</taxon>
        <taxon>Metazoa</taxon>
        <taxon>Chordata</taxon>
        <taxon>Craniata</taxon>
        <taxon>Vertebrata</taxon>
        <taxon>Euteleostomi</taxon>
        <taxon>Archelosauria</taxon>
        <taxon>Testudinata</taxon>
        <taxon>Testudines</taxon>
        <taxon>Cryptodira</taxon>
        <taxon>Durocryptodira</taxon>
        <taxon>Testudinoidea</taxon>
        <taxon>Testudinidae</taxon>
        <taxon>Chelonoidis</taxon>
    </lineage>
</organism>
<dbReference type="Ensembl" id="ENSCABT00000029229.1">
    <property type="protein sequence ID" value="ENSCABP00000026690.1"/>
    <property type="gene ID" value="ENSCABG00000019595.1"/>
</dbReference>
<dbReference type="Proteomes" id="UP000694404">
    <property type="component" value="Unplaced"/>
</dbReference>
<reference evidence="2" key="2">
    <citation type="submission" date="2025-09" db="UniProtKB">
        <authorList>
            <consortium name="Ensembl"/>
        </authorList>
    </citation>
    <scope>IDENTIFICATION</scope>
</reference>
<evidence type="ECO:0000313" key="2">
    <source>
        <dbReference type="Ensembl" id="ENSCABP00000026690.1"/>
    </source>
</evidence>